<feature type="domain" description="White spot syndrome virus (WSSV) Orf116/126 N-terminal" evidence="2">
    <location>
        <begin position="22"/>
        <end position="101"/>
    </location>
</feature>
<evidence type="ECO:0000313" key="4">
    <source>
        <dbReference type="Proteomes" id="UP000273684"/>
    </source>
</evidence>
<dbReference type="Pfam" id="PF09625">
    <property type="entry name" value="VP9"/>
    <property type="match status" value="1"/>
</dbReference>
<organism evidence="3 4">
    <name type="scientific">White spot syndrome virus</name>
    <dbReference type="NCBI Taxonomy" id="342409"/>
    <lineage>
        <taxon>Viruses</taxon>
        <taxon>Viruses incertae sedis</taxon>
        <taxon>Naldaviricetes</taxon>
        <taxon>Nimaviridae</taxon>
        <taxon>Whispovirus</taxon>
    </lineage>
</organism>
<dbReference type="InterPro" id="IPR038362">
    <property type="entry name" value="VP9_N_sf"/>
</dbReference>
<sequence length="294" mass="34111">MEYIGEQKLINLLDETPEEDELQLRSSFLMIGEKQYEKYEEVMSTFEAVETIRKSEFRDGVFIVQLKENKHITFEGGLKELRELTGDNYLKIESLLSSIKPEKGHVILKNTSTTTDDEWLASQDKDVQEVNKLVKEKTRMLFRGFYFSPTYRYITKSLPQIPFGEKERFVVSTDFLIGLGFSADDVMEKLIAIEGNMRKSGLKYTWVPVAEVCHLKKYKGDIVVNPIFKSYHSHCLVIPLVYLGYMFSRNVQPPSLEVETYLLALAFAIDLYGREEMRKSCMRLCEDISEVKRG</sequence>
<dbReference type="Pfam" id="PF07056">
    <property type="entry name" value="DUF1335"/>
    <property type="match status" value="1"/>
</dbReference>
<dbReference type="Gene3D" id="3.30.70.2070">
    <property type="entry name" value="VP9 protein domain"/>
    <property type="match status" value="1"/>
</dbReference>
<dbReference type="InterPro" id="IPR018587">
    <property type="entry name" value="WSSV_Orf116/126_N"/>
</dbReference>
<accession>A0A0X9NFR7</accession>
<evidence type="ECO:0000313" key="3">
    <source>
        <dbReference type="EMBL" id="ALZ45772.1"/>
    </source>
</evidence>
<dbReference type="Proteomes" id="UP000273684">
    <property type="component" value="Genome"/>
</dbReference>
<evidence type="ECO:0000259" key="1">
    <source>
        <dbReference type="Pfam" id="PF07056"/>
    </source>
</evidence>
<dbReference type="InterPro" id="IPR009766">
    <property type="entry name" value="WSSV_Orf116/126_C"/>
</dbReference>
<dbReference type="EMBL" id="KU216744">
    <property type="protein sequence ID" value="ALZ45772.1"/>
    <property type="molecule type" value="Genomic_DNA"/>
</dbReference>
<evidence type="ECO:0000259" key="2">
    <source>
        <dbReference type="Pfam" id="PF09625"/>
    </source>
</evidence>
<feature type="domain" description="White spot syndrome virus (WSSV) Orf116/126 C-terminal" evidence="1">
    <location>
        <begin position="143"/>
        <end position="272"/>
    </location>
</feature>
<reference evidence="3 4" key="1">
    <citation type="journal article" date="2016" name="Genome Announc.">
        <title>Draft Genome Sequence of White Spot Syndrome Virus Isolated from Cultured Litopenaeus vannamei in Mexico.</title>
        <authorList>
            <person name="Rodriguez-Anaya L.Z."/>
            <person name="Gonzalez-Galaviz J.R."/>
            <person name="Casillas-Hernandez R."/>
            <person name="Lares-Villa F."/>
            <person name="Estrada K."/>
            <person name="Ibarra-Gamez J.C."/>
            <person name="Sanchez-Flores A."/>
        </authorList>
    </citation>
    <scope>NUCLEOTIDE SEQUENCE [LARGE SCALE GENOMIC DNA]</scope>
    <source>
        <strain evidence="3 4">MEX2008</strain>
    </source>
</reference>
<name>A0A0X9NFR7_9VIRU</name>
<protein>
    <submittedName>
        <fullName evidence="3">Uncharacterized protein</fullName>
    </submittedName>
</protein>
<proteinExistence type="predicted"/>